<sequence length="44" mass="5153">MQQVKLLMEAILGYNQTLEGLKYCVVEYFPKKRNGYNQTLEGLK</sequence>
<protein>
    <submittedName>
        <fullName evidence="1">Uncharacterized protein</fullName>
    </submittedName>
</protein>
<dbReference type="Proteomes" id="UP000217726">
    <property type="component" value="Unassembled WGS sequence"/>
</dbReference>
<proteinExistence type="predicted"/>
<organism evidence="1 2">
    <name type="scientific">Methanohalophilus euhalobius</name>
    <dbReference type="NCBI Taxonomy" id="51203"/>
    <lineage>
        <taxon>Archaea</taxon>
        <taxon>Methanobacteriati</taxon>
        <taxon>Methanobacteriota</taxon>
        <taxon>Stenosarchaea group</taxon>
        <taxon>Methanomicrobia</taxon>
        <taxon>Methanosarcinales</taxon>
        <taxon>Methanosarcinaceae</taxon>
        <taxon>Methanohalophilus</taxon>
    </lineage>
</organism>
<dbReference type="EMBL" id="OBDR01000002">
    <property type="protein sequence ID" value="SNY03432.1"/>
    <property type="molecule type" value="Genomic_DNA"/>
</dbReference>
<keyword evidence="2" id="KW-1185">Reference proteome</keyword>
<evidence type="ECO:0000313" key="2">
    <source>
        <dbReference type="Proteomes" id="UP000217726"/>
    </source>
</evidence>
<name>A0A285EWK3_9EURY</name>
<dbReference type="AlphaFoldDB" id="A0A285EWK3"/>
<accession>A0A285EWK3</accession>
<evidence type="ECO:0000313" key="1">
    <source>
        <dbReference type="EMBL" id="SNY03432.1"/>
    </source>
</evidence>
<reference evidence="2" key="1">
    <citation type="submission" date="2017-09" db="EMBL/GenBank/DDBJ databases">
        <authorList>
            <person name="Varghese N."/>
            <person name="Submissions S."/>
        </authorList>
    </citation>
    <scope>NUCLEOTIDE SEQUENCE [LARGE SCALE GENOMIC DNA]</scope>
    <source>
        <strain evidence="2">WG-1MB</strain>
    </source>
</reference>
<gene>
    <name evidence="1" type="ORF">SAMN06295989_1027</name>
</gene>